<dbReference type="InterPro" id="IPR003439">
    <property type="entry name" value="ABC_transporter-like_ATP-bd"/>
</dbReference>
<reference evidence="7 9" key="2">
    <citation type="journal article" date="2011" name="Nucleic Acids Res.">
        <title>Insights into the evolution of Archaea and eukaryotic protein modifier systems revealed by the genome of a novel archaeal group.</title>
        <authorList>
            <person name="Nunoura T."/>
            <person name="Takaki Y."/>
            <person name="Kakuta J."/>
            <person name="Nishi S."/>
            <person name="Sugahara J."/>
            <person name="Kazama H."/>
            <person name="Chee G."/>
            <person name="Hattori M."/>
            <person name="Kanai A."/>
            <person name="Atomi H."/>
            <person name="Takai K."/>
            <person name="Takami H."/>
        </authorList>
    </citation>
    <scope>NUCLEOTIDE SEQUENCE [LARGE SCALE GENOMIC DNA]</scope>
</reference>
<feature type="domain" description="ABC transporter" evidence="6">
    <location>
        <begin position="5"/>
        <end position="238"/>
    </location>
</feature>
<dbReference type="PANTHER" id="PTHR43820">
    <property type="entry name" value="HIGH-AFFINITY BRANCHED-CHAIN AMINO ACID TRANSPORT ATP-BINDING PROTEIN LIVF"/>
    <property type="match status" value="1"/>
</dbReference>
<protein>
    <submittedName>
        <fullName evidence="7">Branched-chain amino acid ABC transporter ATP-binding protein</fullName>
    </submittedName>
</protein>
<accession>E6N804</accession>
<comment type="similarity">
    <text evidence="1">Belongs to the ABC transporter superfamily.</text>
</comment>
<dbReference type="EMBL" id="BA000048">
    <property type="protein sequence ID" value="BAJ51195.1"/>
    <property type="molecule type" value="Genomic_DNA"/>
</dbReference>
<reference evidence="7 9" key="1">
    <citation type="journal article" date="2005" name="Environ. Microbiol.">
        <title>Genetic and functional properties of uncultivated thermophilic crenarchaeotes from a subsurface gold mine as revealed by analysis of genome fragments.</title>
        <authorList>
            <person name="Nunoura T."/>
            <person name="Hirayama H."/>
            <person name="Takami H."/>
            <person name="Oida H."/>
            <person name="Nishi S."/>
            <person name="Shimamura S."/>
            <person name="Suzuki Y."/>
            <person name="Inagaki F."/>
            <person name="Takai K."/>
            <person name="Nealson K.H."/>
            <person name="Horikoshi K."/>
        </authorList>
    </citation>
    <scope>NUCLEOTIDE SEQUENCE [LARGE SCALE GENOMIC DNA]</scope>
</reference>
<name>E6N804_CALS0</name>
<dbReference type="GO" id="GO:0015658">
    <property type="term" value="F:branched-chain amino acid transmembrane transporter activity"/>
    <property type="evidence" value="ECO:0007669"/>
    <property type="project" value="TreeGrafter"/>
</dbReference>
<dbReference type="PANTHER" id="PTHR43820:SF4">
    <property type="entry name" value="HIGH-AFFINITY BRANCHED-CHAIN AMINO ACID TRANSPORT ATP-BINDING PROTEIN LIVF"/>
    <property type="match status" value="1"/>
</dbReference>
<dbReference type="AlphaFoldDB" id="E6N804"/>
<dbReference type="PROSITE" id="PS50893">
    <property type="entry name" value="ABC_TRANSPORTER_2"/>
    <property type="match status" value="1"/>
</dbReference>
<dbReference type="InterPro" id="IPR017871">
    <property type="entry name" value="ABC_transporter-like_CS"/>
</dbReference>
<dbReference type="KEGG" id="csu:CSUB_C1344"/>
<evidence type="ECO:0000259" key="6">
    <source>
        <dbReference type="PROSITE" id="PS50893"/>
    </source>
</evidence>
<evidence type="ECO:0000256" key="4">
    <source>
        <dbReference type="ARBA" id="ARBA00022840"/>
    </source>
</evidence>
<dbReference type="Proteomes" id="UP000008120">
    <property type="component" value="Chromosome"/>
</dbReference>
<keyword evidence="2" id="KW-0813">Transport</keyword>
<evidence type="ECO:0000256" key="2">
    <source>
        <dbReference type="ARBA" id="ARBA00022448"/>
    </source>
</evidence>
<dbReference type="InterPro" id="IPR027417">
    <property type="entry name" value="P-loop_NTPase"/>
</dbReference>
<dbReference type="GO" id="GO:0005524">
    <property type="term" value="F:ATP binding"/>
    <property type="evidence" value="ECO:0007669"/>
    <property type="project" value="UniProtKB-KW"/>
</dbReference>
<keyword evidence="3" id="KW-0547">Nucleotide-binding</keyword>
<dbReference type="EMBL" id="AP011864">
    <property type="protein sequence ID" value="BAJ48423.1"/>
    <property type="molecule type" value="Genomic_DNA"/>
</dbReference>
<evidence type="ECO:0000256" key="3">
    <source>
        <dbReference type="ARBA" id="ARBA00022741"/>
    </source>
</evidence>
<dbReference type="InterPro" id="IPR052156">
    <property type="entry name" value="BCAA_Transport_ATP-bd_LivF"/>
</dbReference>
<dbReference type="CDD" id="cd03224">
    <property type="entry name" value="ABC_TM1139_LivF_branched"/>
    <property type="match status" value="1"/>
</dbReference>
<proteinExistence type="inferred from homology"/>
<evidence type="ECO:0000256" key="1">
    <source>
        <dbReference type="ARBA" id="ARBA00005417"/>
    </source>
</evidence>
<dbReference type="Gene3D" id="3.40.50.300">
    <property type="entry name" value="P-loop containing nucleotide triphosphate hydrolases"/>
    <property type="match status" value="1"/>
</dbReference>
<dbReference type="STRING" id="311458.CSUB_C1344"/>
<evidence type="ECO:0000313" key="9">
    <source>
        <dbReference type="Proteomes" id="UP000008120"/>
    </source>
</evidence>
<dbReference type="GO" id="GO:0015807">
    <property type="term" value="P:L-amino acid transport"/>
    <property type="evidence" value="ECO:0007669"/>
    <property type="project" value="TreeGrafter"/>
</dbReference>
<organism evidence="7 9">
    <name type="scientific">Caldiarchaeum subterraneum</name>
    <dbReference type="NCBI Taxonomy" id="311458"/>
    <lineage>
        <taxon>Archaea</taxon>
        <taxon>Nitrososphaerota</taxon>
        <taxon>Candidatus Caldarchaeales</taxon>
        <taxon>Candidatus Caldarchaeaceae</taxon>
        <taxon>Candidatus Caldarchaeum</taxon>
    </lineage>
</organism>
<dbReference type="BioCyc" id="CCAL311458:G131R-1360-MONOMER"/>
<dbReference type="GO" id="GO:0016887">
    <property type="term" value="F:ATP hydrolysis activity"/>
    <property type="evidence" value="ECO:0007669"/>
    <property type="project" value="InterPro"/>
</dbReference>
<dbReference type="InterPro" id="IPR003593">
    <property type="entry name" value="AAA+_ATPase"/>
</dbReference>
<dbReference type="SUPFAM" id="SSF52540">
    <property type="entry name" value="P-loop containing nucleoside triphosphate hydrolases"/>
    <property type="match status" value="1"/>
</dbReference>
<dbReference type="SMART" id="SM00382">
    <property type="entry name" value="AAA"/>
    <property type="match status" value="1"/>
</dbReference>
<evidence type="ECO:0000256" key="5">
    <source>
        <dbReference type="ARBA" id="ARBA00022970"/>
    </source>
</evidence>
<keyword evidence="4 7" id="KW-0067">ATP-binding</keyword>
<gene>
    <name evidence="8" type="ORF">CSUB_C1344</name>
    <name evidence="7" type="ORF">HGMM_F08E07C37</name>
</gene>
<keyword evidence="5" id="KW-0029">Amino-acid transport</keyword>
<dbReference type="Pfam" id="PF00005">
    <property type="entry name" value="ABC_tran"/>
    <property type="match status" value="1"/>
</dbReference>
<evidence type="ECO:0000313" key="7">
    <source>
        <dbReference type="EMBL" id="BAJ48423.1"/>
    </source>
</evidence>
<evidence type="ECO:0000313" key="8">
    <source>
        <dbReference type="EMBL" id="BAJ51195.1"/>
    </source>
</evidence>
<sequence>MEKVLEAVGLTAGYGLVTIIEDISVEVREREIVAVIGPNGAGKTTLMLALAGLATVKSGKTLLNNEDITRLPPYERVVKGLVLSLERRRLFPDMTVYENVMTGAYRRRDRENIRKDYEMVAELFPIIEKRRKQLAGTLSGGEQQMVALARALMARPRVLLLDEPSVGLAPIARLAVFEKVREIRERQNIAILVVEQDAALALQTADRAYVMEGGRITLEGSGTNLLSSPKIRESYIGL</sequence>
<dbReference type="PROSITE" id="PS00211">
    <property type="entry name" value="ABC_TRANSPORTER_1"/>
    <property type="match status" value="1"/>
</dbReference>